<accession>I2F526</accession>
<keyword evidence="3" id="KW-1185">Reference proteome</keyword>
<proteinExistence type="predicted"/>
<dbReference type="KEGG" id="mpg:Theba_1341"/>
<evidence type="ECO:0000256" key="1">
    <source>
        <dbReference type="SAM" id="Phobius"/>
    </source>
</evidence>
<organism evidence="2 3">
    <name type="scientific">Mesotoga prima MesG1.Ag.4.2</name>
    <dbReference type="NCBI Taxonomy" id="660470"/>
    <lineage>
        <taxon>Bacteria</taxon>
        <taxon>Thermotogati</taxon>
        <taxon>Thermotogota</taxon>
        <taxon>Thermotogae</taxon>
        <taxon>Kosmotogales</taxon>
        <taxon>Kosmotogaceae</taxon>
        <taxon>Mesotoga</taxon>
    </lineage>
</organism>
<feature type="transmembrane region" description="Helical" evidence="1">
    <location>
        <begin position="15"/>
        <end position="38"/>
    </location>
</feature>
<dbReference type="RefSeq" id="WP_006486756.1">
    <property type="nucleotide sequence ID" value="NC_017934.1"/>
</dbReference>
<dbReference type="GeneID" id="87107145"/>
<evidence type="ECO:0000313" key="2">
    <source>
        <dbReference type="EMBL" id="AFK07029.1"/>
    </source>
</evidence>
<keyword evidence="1" id="KW-1133">Transmembrane helix</keyword>
<name>I2F526_9BACT</name>
<gene>
    <name evidence="2" type="ORF">Theba_1341</name>
</gene>
<dbReference type="AlphaFoldDB" id="I2F526"/>
<keyword evidence="1" id="KW-0472">Membrane</keyword>
<dbReference type="HOGENOM" id="CLU_2093956_0_0_0"/>
<dbReference type="EMBL" id="CP003532">
    <property type="protein sequence ID" value="AFK07029.1"/>
    <property type="molecule type" value="Genomic_DNA"/>
</dbReference>
<dbReference type="Proteomes" id="UP000002881">
    <property type="component" value="Chromosome"/>
</dbReference>
<sequence precursor="true">MLKAVKPFPPKRKGVASFTLLIAILIVCTAMVTVLAPVDTIMVSRRLSSWYFRLALTIKSIYLAEPEETEINGLQMEKSSRTVYSNCAKIEIINYHIIEGEKSFDFEIVGNITDIS</sequence>
<keyword evidence="1" id="KW-0812">Transmembrane</keyword>
<protein>
    <submittedName>
        <fullName evidence="2">Uncharacterized protein</fullName>
    </submittedName>
</protein>
<evidence type="ECO:0000313" key="3">
    <source>
        <dbReference type="Proteomes" id="UP000002881"/>
    </source>
</evidence>
<dbReference type="STRING" id="660470.Theba_1341"/>
<reference evidence="2 3" key="1">
    <citation type="journal article" date="2012" name="Genome Biol. Evol.">
        <title>Genome Sequence of the Mesophilic Thermotogales Bacterium Mesotoga prima MesG1.Ag.4.2 Reveals the Largest Thermotogales Genome To Date.</title>
        <authorList>
            <person name="Zhaxybayeva O."/>
            <person name="Swithers K.S."/>
            <person name="Foght J."/>
            <person name="Green A.G."/>
            <person name="Bruce D."/>
            <person name="Detter C."/>
            <person name="Han S."/>
            <person name="Teshima H."/>
            <person name="Han J."/>
            <person name="Woyke T."/>
            <person name="Pitluck S."/>
            <person name="Nolan M."/>
            <person name="Ivanova N."/>
            <person name="Pati A."/>
            <person name="Land M.L."/>
            <person name="Dlutek M."/>
            <person name="Doolittle W.F."/>
            <person name="Noll K.M."/>
            <person name="Nesbo C.L."/>
        </authorList>
    </citation>
    <scope>NUCLEOTIDE SEQUENCE [LARGE SCALE GENOMIC DNA]</scope>
    <source>
        <strain evidence="3">mesG1.Ag.4.2</strain>
    </source>
</reference>